<evidence type="ECO:0000313" key="5">
    <source>
        <dbReference type="Proteomes" id="UP001295423"/>
    </source>
</evidence>
<evidence type="ECO:0000256" key="2">
    <source>
        <dbReference type="SAM" id="MobiDB-lite"/>
    </source>
</evidence>
<dbReference type="InterPro" id="IPR004360">
    <property type="entry name" value="Glyas_Fos-R_dOase_dom"/>
</dbReference>
<protein>
    <recommendedName>
        <fullName evidence="3">VOC domain-containing protein</fullName>
    </recommendedName>
</protein>
<dbReference type="Gene3D" id="3.10.180.10">
    <property type="entry name" value="2,3-Dihydroxybiphenyl 1,2-Dioxygenase, domain 1"/>
    <property type="match status" value="1"/>
</dbReference>
<dbReference type="InterPro" id="IPR010710">
    <property type="entry name" value="DUF1289"/>
</dbReference>
<dbReference type="InterPro" id="IPR029068">
    <property type="entry name" value="Glyas_Bleomycin-R_OHBP_Dase"/>
</dbReference>
<evidence type="ECO:0000259" key="3">
    <source>
        <dbReference type="PROSITE" id="PS51819"/>
    </source>
</evidence>
<dbReference type="EMBL" id="CAKOGP040002158">
    <property type="protein sequence ID" value="CAJ1963771.1"/>
    <property type="molecule type" value="Genomic_DNA"/>
</dbReference>
<proteinExistence type="inferred from homology"/>
<dbReference type="SUPFAM" id="SSF54593">
    <property type="entry name" value="Glyoxalase/Bleomycin resistance protein/Dihydroxybiphenyl dioxygenase"/>
    <property type="match status" value="1"/>
</dbReference>
<evidence type="ECO:0000256" key="1">
    <source>
        <dbReference type="ARBA" id="ARBA00010363"/>
    </source>
</evidence>
<dbReference type="PANTHER" id="PTHR21366">
    <property type="entry name" value="GLYOXALASE FAMILY PROTEIN"/>
    <property type="match status" value="1"/>
</dbReference>
<feature type="region of interest" description="Disordered" evidence="2">
    <location>
        <begin position="164"/>
        <end position="235"/>
    </location>
</feature>
<feature type="region of interest" description="Disordered" evidence="2">
    <location>
        <begin position="102"/>
        <end position="134"/>
    </location>
</feature>
<feature type="domain" description="VOC" evidence="3">
    <location>
        <begin position="49"/>
        <end position="191"/>
    </location>
</feature>
<organism evidence="4 5">
    <name type="scientific">Cylindrotheca closterium</name>
    <dbReference type="NCBI Taxonomy" id="2856"/>
    <lineage>
        <taxon>Eukaryota</taxon>
        <taxon>Sar</taxon>
        <taxon>Stramenopiles</taxon>
        <taxon>Ochrophyta</taxon>
        <taxon>Bacillariophyta</taxon>
        <taxon>Bacillariophyceae</taxon>
        <taxon>Bacillariophycidae</taxon>
        <taxon>Bacillariales</taxon>
        <taxon>Bacillariaceae</taxon>
        <taxon>Cylindrotheca</taxon>
    </lineage>
</organism>
<sequence length="321" mass="35900">MTVSKQSRSPRNRRGISFCCSALSLICFFHSHKHYALAFSARRPFQLQHLDHIVLTFPEDINPMMEFYTEILGCTIDSPEDIGRLNGRLTHLRAGPNTMIDLMKRDDDEDSDDATDNDDEGHRSSPSSSSAAAVDHFCLRIDPYDQGELEDYLQSKGIEIQSSGMRKGAEGVGPSIYIQDPEGNTVELKGPAMEKQSNDENQKEEKGTPSHNIHEPTATATTRPKDDYHDDSDQTKVPVTPCTRICRYNADFFGGQVCIGCFREGFEVGTWASMSPFEKYMGLLDAIDRCNESSIPLDGAISLEELQRQADYWKNLSLAEG</sequence>
<comment type="similarity">
    <text evidence="1">Belongs to the glyoxalase I family.</text>
</comment>
<dbReference type="Pfam" id="PF06945">
    <property type="entry name" value="DUF1289"/>
    <property type="match status" value="1"/>
</dbReference>
<feature type="compositionally biased region" description="Basic and acidic residues" evidence="2">
    <location>
        <begin position="223"/>
        <end position="234"/>
    </location>
</feature>
<dbReference type="AlphaFoldDB" id="A0AAD2G8L7"/>
<feature type="compositionally biased region" description="Low complexity" evidence="2">
    <location>
        <begin position="124"/>
        <end position="133"/>
    </location>
</feature>
<feature type="compositionally biased region" description="Basic and acidic residues" evidence="2">
    <location>
        <begin position="196"/>
        <end position="214"/>
    </location>
</feature>
<dbReference type="Pfam" id="PF00903">
    <property type="entry name" value="Glyoxalase"/>
    <property type="match status" value="1"/>
</dbReference>
<dbReference type="PROSITE" id="PS51819">
    <property type="entry name" value="VOC"/>
    <property type="match status" value="1"/>
</dbReference>
<gene>
    <name evidence="4" type="ORF">CYCCA115_LOCUS20318</name>
</gene>
<comment type="caution">
    <text evidence="4">The sequence shown here is derived from an EMBL/GenBank/DDBJ whole genome shotgun (WGS) entry which is preliminary data.</text>
</comment>
<dbReference type="InterPro" id="IPR050383">
    <property type="entry name" value="GlyoxalaseI/FosfomycinResist"/>
</dbReference>
<evidence type="ECO:0000313" key="4">
    <source>
        <dbReference type="EMBL" id="CAJ1963771.1"/>
    </source>
</evidence>
<dbReference type="PANTHER" id="PTHR21366:SF14">
    <property type="entry name" value="GLYOXALASE DOMAIN-CONTAINING PROTEIN 5"/>
    <property type="match status" value="1"/>
</dbReference>
<keyword evidence="5" id="KW-1185">Reference proteome</keyword>
<dbReference type="InterPro" id="IPR037523">
    <property type="entry name" value="VOC_core"/>
</dbReference>
<name>A0AAD2G8L7_9STRA</name>
<feature type="compositionally biased region" description="Acidic residues" evidence="2">
    <location>
        <begin position="107"/>
        <end position="119"/>
    </location>
</feature>
<accession>A0AAD2G8L7</accession>
<dbReference type="Proteomes" id="UP001295423">
    <property type="component" value="Unassembled WGS sequence"/>
</dbReference>
<reference evidence="4" key="1">
    <citation type="submission" date="2023-08" db="EMBL/GenBank/DDBJ databases">
        <authorList>
            <person name="Audoor S."/>
            <person name="Bilcke G."/>
        </authorList>
    </citation>
    <scope>NUCLEOTIDE SEQUENCE</scope>
</reference>